<evidence type="ECO:0000313" key="2">
    <source>
        <dbReference type="RefSeq" id="XP_075095526.1"/>
    </source>
</evidence>
<reference evidence="1" key="1">
    <citation type="journal article" date="2014" name="Nat. Commun.">
        <title>The tobacco genome sequence and its comparison with those of tomato and potato.</title>
        <authorList>
            <person name="Sierro N."/>
            <person name="Battey J.N."/>
            <person name="Ouadi S."/>
            <person name="Bakaher N."/>
            <person name="Bovet L."/>
            <person name="Willig A."/>
            <person name="Goepfert S."/>
            <person name="Peitsch M.C."/>
            <person name="Ivanov N.V."/>
        </authorList>
    </citation>
    <scope>NUCLEOTIDE SEQUENCE [LARGE SCALE GENOMIC DNA]</scope>
</reference>
<accession>A0AC58TEA4</accession>
<name>A0AC58TEA4_TOBAC</name>
<evidence type="ECO:0000313" key="1">
    <source>
        <dbReference type="Proteomes" id="UP000790787"/>
    </source>
</evidence>
<proteinExistence type="predicted"/>
<sequence>MEAGVGAMGTKLGKMSYLEPSGTVIPITVVEFSEGNIVTQVESEANDGYDGVQEFRLLAVDGFEVTRQIDFKELFEEGDFVNVSGTKGFQGNYNDVKFGTDNCSFHCSKF</sequence>
<organism evidence="1 2">
    <name type="scientific">Nicotiana tabacum</name>
    <name type="common">Common tobacco</name>
    <dbReference type="NCBI Taxonomy" id="4097"/>
    <lineage>
        <taxon>Eukaryota</taxon>
        <taxon>Viridiplantae</taxon>
        <taxon>Streptophyta</taxon>
        <taxon>Embryophyta</taxon>
        <taxon>Tracheophyta</taxon>
        <taxon>Spermatophyta</taxon>
        <taxon>Magnoliopsida</taxon>
        <taxon>eudicotyledons</taxon>
        <taxon>Gunneridae</taxon>
        <taxon>Pentapetalae</taxon>
        <taxon>asterids</taxon>
        <taxon>lamiids</taxon>
        <taxon>Solanales</taxon>
        <taxon>Solanaceae</taxon>
        <taxon>Nicotianoideae</taxon>
        <taxon>Nicotianeae</taxon>
        <taxon>Nicotiana</taxon>
    </lineage>
</organism>
<keyword evidence="1" id="KW-1185">Reference proteome</keyword>
<dbReference type="RefSeq" id="XP_075095526.1">
    <property type="nucleotide sequence ID" value="XM_075239425.1"/>
</dbReference>
<reference evidence="2" key="2">
    <citation type="submission" date="2025-08" db="UniProtKB">
        <authorList>
            <consortium name="RefSeq"/>
        </authorList>
    </citation>
    <scope>IDENTIFICATION</scope>
    <source>
        <tissue evidence="2">Leaf</tissue>
    </source>
</reference>
<gene>
    <name evidence="2" type="primary">LOC142173775</name>
</gene>
<dbReference type="Proteomes" id="UP000790787">
    <property type="component" value="Chromosome 19"/>
</dbReference>
<protein>
    <submittedName>
        <fullName evidence="2">Large ribosomal subunit protein uL3c-like</fullName>
    </submittedName>
</protein>